<accession>A0AAD7BJC0</accession>
<evidence type="ECO:0000313" key="2">
    <source>
        <dbReference type="Proteomes" id="UP001221142"/>
    </source>
</evidence>
<dbReference type="AlphaFoldDB" id="A0AAD7BJC0"/>
<evidence type="ECO:0000313" key="1">
    <source>
        <dbReference type="EMBL" id="KAJ7622470.1"/>
    </source>
</evidence>
<protein>
    <submittedName>
        <fullName evidence="1">Uncharacterized protein</fullName>
    </submittedName>
</protein>
<dbReference type="Proteomes" id="UP001221142">
    <property type="component" value="Unassembled WGS sequence"/>
</dbReference>
<reference evidence="1" key="1">
    <citation type="submission" date="2023-03" db="EMBL/GenBank/DDBJ databases">
        <title>Massive genome expansion in bonnet fungi (Mycena s.s.) driven by repeated elements and novel gene families across ecological guilds.</title>
        <authorList>
            <consortium name="Lawrence Berkeley National Laboratory"/>
            <person name="Harder C.B."/>
            <person name="Miyauchi S."/>
            <person name="Viragh M."/>
            <person name="Kuo A."/>
            <person name="Thoen E."/>
            <person name="Andreopoulos B."/>
            <person name="Lu D."/>
            <person name="Skrede I."/>
            <person name="Drula E."/>
            <person name="Henrissat B."/>
            <person name="Morin E."/>
            <person name="Kohler A."/>
            <person name="Barry K."/>
            <person name="LaButti K."/>
            <person name="Morin E."/>
            <person name="Salamov A."/>
            <person name="Lipzen A."/>
            <person name="Mereny Z."/>
            <person name="Hegedus B."/>
            <person name="Baldrian P."/>
            <person name="Stursova M."/>
            <person name="Weitz H."/>
            <person name="Taylor A."/>
            <person name="Grigoriev I.V."/>
            <person name="Nagy L.G."/>
            <person name="Martin F."/>
            <person name="Kauserud H."/>
        </authorList>
    </citation>
    <scope>NUCLEOTIDE SEQUENCE</scope>
    <source>
        <strain evidence="1">9284</strain>
    </source>
</reference>
<keyword evidence="2" id="KW-1185">Reference proteome</keyword>
<organism evidence="1 2">
    <name type="scientific">Roridomyces roridus</name>
    <dbReference type="NCBI Taxonomy" id="1738132"/>
    <lineage>
        <taxon>Eukaryota</taxon>
        <taxon>Fungi</taxon>
        <taxon>Dikarya</taxon>
        <taxon>Basidiomycota</taxon>
        <taxon>Agaricomycotina</taxon>
        <taxon>Agaricomycetes</taxon>
        <taxon>Agaricomycetidae</taxon>
        <taxon>Agaricales</taxon>
        <taxon>Marasmiineae</taxon>
        <taxon>Mycenaceae</taxon>
        <taxon>Roridomyces</taxon>
    </lineage>
</organism>
<name>A0AAD7BJC0_9AGAR</name>
<dbReference type="EMBL" id="JARKIF010000015">
    <property type="protein sequence ID" value="KAJ7622470.1"/>
    <property type="molecule type" value="Genomic_DNA"/>
</dbReference>
<comment type="caution">
    <text evidence="1">The sequence shown here is derived from an EMBL/GenBank/DDBJ whole genome shotgun (WGS) entry which is preliminary data.</text>
</comment>
<sequence>MGEITSSRKRVPTRRQLREWQRTRTQNFDGRCRYHFEAPSSGTALNNRKTVRMGPGCGMNHNRPFLKAGSCNCMLLMHHVIANSFSCAPIWHLALDTSPPWTNPGRPLHHQQIPLNAEGIPRGCTRAWPSLVAGLEGHLVDSDAASSPCHGRLRGRFSLVGLRDAEAINRWEELRPWNSQPALADVCHPFVAGTVLQLSETHSQVILIRQHPTRMTPDTSRAQYTLYETARAFCSQQCRSTYIPSRSSVARISHPQSARATGPFCSSPSYPLSGVAIRISQADILLSFPLHSDHDDRECRRGMEVRRDGGARRDGEGRVVYEGCCQRARQDMSGERKKACCDDAYRRVYMAVEENIRSAMETGAEGRRCRWTWLGSRRSGAHDEHVLDLFVRFAGLGTDADKRERVYCRVVAEWNASSRSNFPFELRSRWGINQHDFIATHWGEPHETPHEILSNASSEELCERGNRDHIRLLRAQNHYLDEYNELFKAYVRLAAYCKDLMAHHTTIQSRLEDLAFSPLPQFDPDTAAVELAADFMGAGVGAAAMGTAGGAGACGRG</sequence>
<proteinExistence type="predicted"/>
<gene>
    <name evidence="1" type="ORF">FB45DRAFT_1006349</name>
</gene>